<dbReference type="Gene3D" id="2.70.70.10">
    <property type="entry name" value="Glucose Permease (Domain IIA)"/>
    <property type="match status" value="1"/>
</dbReference>
<dbReference type="Pfam" id="PF00801">
    <property type="entry name" value="PKD"/>
    <property type="match status" value="1"/>
</dbReference>
<dbReference type="Gene3D" id="3.40.50.1820">
    <property type="entry name" value="alpha/beta hydrolase"/>
    <property type="match status" value="2"/>
</dbReference>
<name>A0AAU7C7W1_9BACT</name>
<protein>
    <submittedName>
        <fullName evidence="3">PKD domain-containing protein</fullName>
    </submittedName>
</protein>
<dbReference type="Pfam" id="PF01551">
    <property type="entry name" value="Peptidase_M23"/>
    <property type="match status" value="1"/>
</dbReference>
<dbReference type="InterPro" id="IPR016047">
    <property type="entry name" value="M23ase_b-sheet_dom"/>
</dbReference>
<dbReference type="InterPro" id="IPR022409">
    <property type="entry name" value="PKD/Chitinase_dom"/>
</dbReference>
<organism evidence="3">
    <name type="scientific">Singulisphaera sp. Ch08</name>
    <dbReference type="NCBI Taxonomy" id="3120278"/>
    <lineage>
        <taxon>Bacteria</taxon>
        <taxon>Pseudomonadati</taxon>
        <taxon>Planctomycetota</taxon>
        <taxon>Planctomycetia</taxon>
        <taxon>Isosphaerales</taxon>
        <taxon>Isosphaeraceae</taxon>
        <taxon>Singulisphaera</taxon>
    </lineage>
</organism>
<dbReference type="AlphaFoldDB" id="A0AAU7C7W1"/>
<feature type="chain" id="PRO_5043761511" evidence="1">
    <location>
        <begin position="30"/>
        <end position="1181"/>
    </location>
</feature>
<dbReference type="RefSeq" id="WP_406693918.1">
    <property type="nucleotide sequence ID" value="NZ_CP155447.1"/>
</dbReference>
<dbReference type="SUPFAM" id="SSF49299">
    <property type="entry name" value="PKD domain"/>
    <property type="match status" value="2"/>
</dbReference>
<dbReference type="SUPFAM" id="SSF51261">
    <property type="entry name" value="Duplicated hybrid motif"/>
    <property type="match status" value="1"/>
</dbReference>
<evidence type="ECO:0000256" key="1">
    <source>
        <dbReference type="SAM" id="SignalP"/>
    </source>
</evidence>
<dbReference type="PANTHER" id="PTHR22946">
    <property type="entry name" value="DIENELACTONE HYDROLASE DOMAIN-CONTAINING PROTEIN-RELATED"/>
    <property type="match status" value="1"/>
</dbReference>
<proteinExistence type="predicted"/>
<feature type="signal peptide" evidence="1">
    <location>
        <begin position="1"/>
        <end position="29"/>
    </location>
</feature>
<dbReference type="InterPro" id="IPR013783">
    <property type="entry name" value="Ig-like_fold"/>
</dbReference>
<feature type="domain" description="PKD" evidence="2">
    <location>
        <begin position="1023"/>
        <end position="1059"/>
    </location>
</feature>
<dbReference type="PROSITE" id="PS50093">
    <property type="entry name" value="PKD"/>
    <property type="match status" value="2"/>
</dbReference>
<dbReference type="CDD" id="cd00146">
    <property type="entry name" value="PKD"/>
    <property type="match status" value="2"/>
</dbReference>
<dbReference type="InterPro" id="IPR029058">
    <property type="entry name" value="AB_hydrolase_fold"/>
</dbReference>
<dbReference type="InterPro" id="IPR008391">
    <property type="entry name" value="AXE1_dom"/>
</dbReference>
<dbReference type="InterPro" id="IPR035986">
    <property type="entry name" value="PKD_dom_sf"/>
</dbReference>
<dbReference type="Pfam" id="PF18911">
    <property type="entry name" value="PKD_4"/>
    <property type="match status" value="1"/>
</dbReference>
<dbReference type="InterPro" id="IPR011055">
    <property type="entry name" value="Dup_hybrid_motif"/>
</dbReference>
<dbReference type="Pfam" id="PF05448">
    <property type="entry name" value="AXE1"/>
    <property type="match status" value="1"/>
</dbReference>
<dbReference type="Gene3D" id="2.60.40.10">
    <property type="entry name" value="Immunoglobulins"/>
    <property type="match status" value="2"/>
</dbReference>
<dbReference type="PANTHER" id="PTHR22946:SF8">
    <property type="entry name" value="ACETYL XYLAN ESTERASE DOMAIN-CONTAINING PROTEIN"/>
    <property type="match status" value="1"/>
</dbReference>
<reference evidence="3" key="1">
    <citation type="submission" date="2024-05" db="EMBL/GenBank/DDBJ databases">
        <title>Planctomycetes of the genus Singulisphaera possess chitinolytic capabilities.</title>
        <authorList>
            <person name="Ivanova A."/>
        </authorList>
    </citation>
    <scope>NUCLEOTIDE SEQUENCE</scope>
    <source>
        <strain evidence="3">Ch08T</strain>
    </source>
</reference>
<keyword evidence="1" id="KW-0732">Signal</keyword>
<dbReference type="SMART" id="SM00089">
    <property type="entry name" value="PKD"/>
    <property type="match status" value="2"/>
</dbReference>
<evidence type="ECO:0000259" key="2">
    <source>
        <dbReference type="PROSITE" id="PS50093"/>
    </source>
</evidence>
<dbReference type="InterPro" id="IPR050261">
    <property type="entry name" value="FrsA_esterase"/>
</dbReference>
<evidence type="ECO:0000313" key="3">
    <source>
        <dbReference type="EMBL" id="XBH01225.1"/>
    </source>
</evidence>
<dbReference type="EMBL" id="CP155447">
    <property type="protein sequence ID" value="XBH01225.1"/>
    <property type="molecule type" value="Genomic_DNA"/>
</dbReference>
<dbReference type="CDD" id="cd12797">
    <property type="entry name" value="M23_peptidase"/>
    <property type="match status" value="1"/>
</dbReference>
<dbReference type="InterPro" id="IPR000601">
    <property type="entry name" value="PKD_dom"/>
</dbReference>
<dbReference type="SUPFAM" id="SSF53474">
    <property type="entry name" value="alpha/beta-Hydrolases"/>
    <property type="match status" value="2"/>
</dbReference>
<sequence>MKLADRSISSRFCMALGALFALGSGHLRAEDVGTVLKPDELPRTMLYRALERQAHELLEARRKTVAALPTPEAVRQRQTEIRAKFLEALGDLPEKTPLNARVVGTEQRDGYRVERLVYESRPGHHVTAVLYLPDANAPVPGVLVPCGHSQNGKAGETYQRICMLIAKNGMAALCYDPIGQGERLQVLDDQGKAAIVGSTTEHTMTGIGSLLVGRSLASYRIWDGIRSLDYLASRPEIDTKRLACTGNSGGGTLTAYLMALDDRIAVAAPSCYITSLDRLFTTIGPQDAEQNITGQVAFGMDHGDYAILRAPKPTLFSVGTRDFFDIQGSWDTFREVKLVYGRLGFGERVDLFESDEPHGFTKPRREAVVRWLKRWLLKIDEATVESDGPIATDPQLQCTETGQVLSAFHGKSVFDLNIERADELAQHRKEAQAKTDKSTQLAQVRRLIGLRDSIAPADREARGEVIKRADYTIRKLVFTTEPGIKVPALLLVPEKKKDAKELTLIVRDDIRASQEPGERAEALVKAGNHVLIAGLRGMGETAPSTKPGPFGTDSKEAFLAINLARPLLGQRVGDLLSVIGAVAADYQNGVTLIGQGTAGPIALHAAVFEPKIRSLILDSTITSWSDVVRTPISRDQLANAVPGALVNYDLPDLAVLVAPRELSISASVDPAGRPLSEAKVAAAYLSCTKAYQAQNAEAKLTVKPGPPQPTVEPLVRAVDLAVGESAVVTLSDGKEATVKLIDLKEDRDPIRQAIRGAQVKIEVNGQPVTLGTGNYNLPVPAGGVQVDCPITGGYRGNSGEDSWALEKDARIRLWPAKSPWIDPTSFTYPVRQRWFATSTQMANEPVYVDGGEKPDVKKIYYHSGLDIGGAEGLVDVVAATDGFVASAGTTLTPGFKDTPARPRYDVVYLVDDRGWFYRYSHLHTIDPAITPGASVRKGQKIGVLGKEGASGGWSHLHFEIKARQPSGRWGTEEGYAFLWQAAQREQKAELVAVARPHRLTWTGESVTLDGSKSWSRVGRLANYEWTFSDGTTAAGPKVERTYDQPGAYTEILKVTDRQGRIDYDFAIVQVLDRSNPNQLPPTIHASFMPTTGIKPGEPVTFKVRTFRTTDGEETWDFGDGTPAVTSQSDGTVKPLAKDGYAIRTHQFEKPGHYLIRVERANRQGAKAVARLHVVVDEPKSK</sequence>
<gene>
    <name evidence="3" type="ORF">V5E97_23040</name>
</gene>
<accession>A0AAU7C7W1</accession>
<feature type="domain" description="PKD" evidence="2">
    <location>
        <begin position="1114"/>
        <end position="1181"/>
    </location>
</feature>